<dbReference type="Proteomes" id="UP000095210">
    <property type="component" value="Chromosome"/>
</dbReference>
<dbReference type="InterPro" id="IPR001763">
    <property type="entry name" value="Rhodanese-like_dom"/>
</dbReference>
<dbReference type="PROSITE" id="PS50206">
    <property type="entry name" value="RHODANESE_3"/>
    <property type="match status" value="1"/>
</dbReference>
<name>A0AAC9MZD6_9PSEU</name>
<dbReference type="PANTHER" id="PTHR39515">
    <property type="entry name" value="CONSERVED PROTEIN"/>
    <property type="match status" value="1"/>
</dbReference>
<keyword evidence="4" id="KW-1185">Reference proteome</keyword>
<dbReference type="InterPro" id="IPR000835">
    <property type="entry name" value="HTH_MarR-typ"/>
</dbReference>
<feature type="domain" description="Rhodanese" evidence="1">
    <location>
        <begin position="129"/>
        <end position="161"/>
    </location>
</feature>
<dbReference type="SUPFAM" id="SSF46785">
    <property type="entry name" value="Winged helix' DNA-binding domain"/>
    <property type="match status" value="1"/>
</dbReference>
<organism evidence="3 4">
    <name type="scientific">Actinoalloteichus hymeniacidonis</name>
    <dbReference type="NCBI Taxonomy" id="340345"/>
    <lineage>
        <taxon>Bacteria</taxon>
        <taxon>Bacillati</taxon>
        <taxon>Actinomycetota</taxon>
        <taxon>Actinomycetes</taxon>
        <taxon>Pseudonocardiales</taxon>
        <taxon>Pseudonocardiaceae</taxon>
        <taxon>Actinoalloteichus</taxon>
    </lineage>
</organism>
<gene>
    <name evidence="3" type="ORF">TL08_15235</name>
</gene>
<dbReference type="EMBL" id="CP014859">
    <property type="protein sequence ID" value="AOS63856.1"/>
    <property type="molecule type" value="Genomic_DNA"/>
</dbReference>
<dbReference type="Pfam" id="PF01047">
    <property type="entry name" value="MarR"/>
    <property type="match status" value="1"/>
</dbReference>
<evidence type="ECO:0000313" key="4">
    <source>
        <dbReference type="Proteomes" id="UP000095210"/>
    </source>
</evidence>
<protein>
    <submittedName>
        <fullName evidence="3">Transcriptional regulator</fullName>
    </submittedName>
</protein>
<evidence type="ECO:0000259" key="2">
    <source>
        <dbReference type="PROSITE" id="PS50995"/>
    </source>
</evidence>
<dbReference type="PANTHER" id="PTHR39515:SF2">
    <property type="entry name" value="HTH-TYPE TRANSCRIPTIONAL REGULATOR RV0880"/>
    <property type="match status" value="1"/>
</dbReference>
<dbReference type="InterPro" id="IPR036388">
    <property type="entry name" value="WH-like_DNA-bd_sf"/>
</dbReference>
<reference evidence="4" key="1">
    <citation type="submission" date="2016-03" db="EMBL/GenBank/DDBJ databases">
        <title>Complete genome sequence of the type strain Actinoalloteichus hymeniacidonis DSM 45092.</title>
        <authorList>
            <person name="Schaffert L."/>
            <person name="Albersmeier A."/>
            <person name="Winkler A."/>
            <person name="Kalinowski J."/>
            <person name="Zotchev S."/>
            <person name="Ruckert C."/>
        </authorList>
    </citation>
    <scope>NUCLEOTIDE SEQUENCE [LARGE SCALE GENOMIC DNA]</scope>
    <source>
        <strain evidence="4">HPA177(T) (DSM 45092(T))</strain>
    </source>
</reference>
<dbReference type="PROSITE" id="PS50995">
    <property type="entry name" value="HTH_MARR_2"/>
    <property type="match status" value="1"/>
</dbReference>
<dbReference type="Gene3D" id="1.10.10.10">
    <property type="entry name" value="Winged helix-like DNA-binding domain superfamily/Winged helix DNA-binding domain"/>
    <property type="match status" value="1"/>
</dbReference>
<evidence type="ECO:0000259" key="1">
    <source>
        <dbReference type="PROSITE" id="PS50206"/>
    </source>
</evidence>
<accession>A0AAC9MZD6</accession>
<dbReference type="AlphaFoldDB" id="A0AAC9MZD6"/>
<sequence>MVTDEGPDSPPRAPRAELVEKALRVVPLLEAYFRHAHVEMPAELRLVFAKNHLSARHAAVLSQLTVAHTLGVGELAHRMRVSIATVSELVSDLGQAGLLQRREDPGDRRKVLVSLAETARPSVEEFVAVRSAPLLRVLQSMGRPDRQVFADGLAAWARETED</sequence>
<dbReference type="InterPro" id="IPR036390">
    <property type="entry name" value="WH_DNA-bd_sf"/>
</dbReference>
<dbReference type="GO" id="GO:0003700">
    <property type="term" value="F:DNA-binding transcription factor activity"/>
    <property type="evidence" value="ECO:0007669"/>
    <property type="project" value="InterPro"/>
</dbReference>
<proteinExistence type="predicted"/>
<evidence type="ECO:0000313" key="3">
    <source>
        <dbReference type="EMBL" id="AOS63856.1"/>
    </source>
</evidence>
<dbReference type="SMART" id="SM00347">
    <property type="entry name" value="HTH_MARR"/>
    <property type="match status" value="1"/>
</dbReference>
<feature type="domain" description="HTH marR-type" evidence="2">
    <location>
        <begin position="15"/>
        <end position="162"/>
    </location>
</feature>
<dbReference type="InterPro" id="IPR052526">
    <property type="entry name" value="HTH-type_Bedaq_tolerance"/>
</dbReference>
<dbReference type="KEGG" id="ahm:TL08_15235"/>